<organism evidence="2 3">
    <name type="scientific">Clostridium yunnanense</name>
    <dbReference type="NCBI Taxonomy" id="2800325"/>
    <lineage>
        <taxon>Bacteria</taxon>
        <taxon>Bacillati</taxon>
        <taxon>Bacillota</taxon>
        <taxon>Clostridia</taxon>
        <taxon>Eubacteriales</taxon>
        <taxon>Clostridiaceae</taxon>
        <taxon>Clostridium</taxon>
    </lineage>
</organism>
<dbReference type="Proteomes" id="UP000596739">
    <property type="component" value="Unassembled WGS sequence"/>
</dbReference>
<gene>
    <name evidence="2" type="ORF">JHL18_02640</name>
</gene>
<sequence length="225" mass="25751">MKNMSIKDILNEIKINYKILMDTKLVVCAIVFSIIPLVLKIESWTNGYIVVLFEVFLPLVAGFFFSDLISIDKINKCDEVVEVNSTKKYKTLIVRMIIQVINMVSVELLLLIVLLVKCAILKNSNLLNTNFLLLTFLFIANSVLISCISNLIIVITNRSILGIMGAFFYWIIWQIGDIQNIFNPFAYSLGFNNYGQNKLVNICLSLIIFLVILLIYNRKKHESNN</sequence>
<keyword evidence="1" id="KW-1133">Transmembrane helix</keyword>
<feature type="transmembrane region" description="Helical" evidence="1">
    <location>
        <begin position="167"/>
        <end position="187"/>
    </location>
</feature>
<evidence type="ECO:0008006" key="4">
    <source>
        <dbReference type="Google" id="ProtNLM"/>
    </source>
</evidence>
<feature type="transmembrane region" description="Helical" evidence="1">
    <location>
        <begin position="199"/>
        <end position="216"/>
    </location>
</feature>
<feature type="transmembrane region" description="Helical" evidence="1">
    <location>
        <begin position="21"/>
        <end position="41"/>
    </location>
</feature>
<keyword evidence="3" id="KW-1185">Reference proteome</keyword>
<dbReference type="RefSeq" id="WP_200266089.1">
    <property type="nucleotide sequence ID" value="NZ_JAENHN010000007.1"/>
</dbReference>
<keyword evidence="1" id="KW-0472">Membrane</keyword>
<proteinExistence type="predicted"/>
<evidence type="ECO:0000256" key="1">
    <source>
        <dbReference type="SAM" id="Phobius"/>
    </source>
</evidence>
<keyword evidence="1" id="KW-0812">Transmembrane</keyword>
<evidence type="ECO:0000313" key="3">
    <source>
        <dbReference type="Proteomes" id="UP000596739"/>
    </source>
</evidence>
<feature type="transmembrane region" description="Helical" evidence="1">
    <location>
        <begin position="131"/>
        <end position="155"/>
    </location>
</feature>
<feature type="transmembrane region" description="Helical" evidence="1">
    <location>
        <begin position="92"/>
        <end position="116"/>
    </location>
</feature>
<dbReference type="EMBL" id="JAENHN010000007">
    <property type="protein sequence ID" value="MBK1809543.1"/>
    <property type="molecule type" value="Genomic_DNA"/>
</dbReference>
<evidence type="ECO:0000313" key="2">
    <source>
        <dbReference type="EMBL" id="MBK1809543.1"/>
    </source>
</evidence>
<accession>A0ABS1EJK0</accession>
<reference evidence="3" key="1">
    <citation type="submission" date="2021-01" db="EMBL/GenBank/DDBJ databases">
        <title>Genome public.</title>
        <authorList>
            <person name="Liu C."/>
            <person name="Sun Q."/>
        </authorList>
    </citation>
    <scope>NUCLEOTIDE SEQUENCE [LARGE SCALE GENOMIC DNA]</scope>
    <source>
        <strain evidence="3">YIM B02505</strain>
    </source>
</reference>
<name>A0ABS1EJK0_9CLOT</name>
<protein>
    <recommendedName>
        <fullName evidence="4">ABC-2 family transporter protein</fullName>
    </recommendedName>
</protein>
<feature type="transmembrane region" description="Helical" evidence="1">
    <location>
        <begin position="47"/>
        <end position="71"/>
    </location>
</feature>
<comment type="caution">
    <text evidence="2">The sequence shown here is derived from an EMBL/GenBank/DDBJ whole genome shotgun (WGS) entry which is preliminary data.</text>
</comment>